<protein>
    <submittedName>
        <fullName evidence="1">Uncharacterized protein</fullName>
    </submittedName>
</protein>
<dbReference type="OrthoDB" id="9100621at2"/>
<reference evidence="1 2" key="1">
    <citation type="submission" date="2016-11" db="EMBL/GenBank/DDBJ databases">
        <authorList>
            <person name="Jaros S."/>
            <person name="Januszkiewicz K."/>
            <person name="Wedrychowicz H."/>
        </authorList>
    </citation>
    <scope>NUCLEOTIDE SEQUENCE [LARGE SCALE GENOMIC DNA]</scope>
    <source>
        <strain evidence="1 2">GAS86</strain>
    </source>
</reference>
<gene>
    <name evidence="1" type="ORF">SAMN05444168_7296</name>
</gene>
<sequence length="133" mass="15072">MMEDNPLSDTKRWLQGLVQAGEAAVQAAENCPEANDPASEVGMMVASQRDLVRGEVVKFRAKLTSLTPVRQSEKKFAVTFDRRYWKQGTFVYPLHVFHDPEHRFSAEQVQQVQALKVGETVDLADGRIVQRQE</sequence>
<proteinExistence type="predicted"/>
<organism evidence="1 2">
    <name type="scientific">Paraburkholderia phenazinium</name>
    <dbReference type="NCBI Taxonomy" id="60549"/>
    <lineage>
        <taxon>Bacteria</taxon>
        <taxon>Pseudomonadati</taxon>
        <taxon>Pseudomonadota</taxon>
        <taxon>Betaproteobacteria</taxon>
        <taxon>Burkholderiales</taxon>
        <taxon>Burkholderiaceae</taxon>
        <taxon>Paraburkholderia</taxon>
    </lineage>
</organism>
<evidence type="ECO:0000313" key="2">
    <source>
        <dbReference type="Proteomes" id="UP000184693"/>
    </source>
</evidence>
<dbReference type="RefSeq" id="WP_074268997.1">
    <property type="nucleotide sequence ID" value="NZ_FSRM01000002.1"/>
</dbReference>
<name>A0A1N6KIJ1_9BURK</name>
<accession>A0A1N6KIJ1</accession>
<dbReference type="Proteomes" id="UP000184693">
    <property type="component" value="Unassembled WGS sequence"/>
</dbReference>
<dbReference type="AlphaFoldDB" id="A0A1N6KIJ1"/>
<evidence type="ECO:0000313" key="1">
    <source>
        <dbReference type="EMBL" id="SIO56384.1"/>
    </source>
</evidence>
<dbReference type="EMBL" id="FSRM01000002">
    <property type="protein sequence ID" value="SIO56384.1"/>
    <property type="molecule type" value="Genomic_DNA"/>
</dbReference>